<name>E3LBA5_PUCGT</name>
<dbReference type="AlphaFoldDB" id="E3LBA5"/>
<dbReference type="KEGG" id="pgr:PGTG_19865"/>
<dbReference type="STRING" id="418459.E3LBA5"/>
<dbReference type="PANTHER" id="PTHR31912">
    <property type="entry name" value="IP13529P"/>
    <property type="match status" value="1"/>
</dbReference>
<dbReference type="OrthoDB" id="6153946at2759"/>
<dbReference type="GeneID" id="10535281"/>
<dbReference type="InParanoid" id="E3LBA5"/>
<dbReference type="Proteomes" id="UP000008783">
    <property type="component" value="Unassembled WGS sequence"/>
</dbReference>
<protein>
    <submittedName>
        <fullName evidence="2">Uncharacterized protein</fullName>
    </submittedName>
</protein>
<sequence length="1019" mass="114289">MAANRHVHESKPGHIAELRRREELVQANEAAADLLARGPPDMQWTSAHDNLPSPSPPINATSDELHADLQFIDRDNCFNDPAIAQSRASSESRGSSESGGWDGLIPEDFPPVDDLTAADAETAGQARPRRVPNQDWWPFRAKEYLVSCLLIGHTRTIISREMYQHVRSMFDLCGTLLPDWTTVRRGKGKLRKMIGMDVIGRRSVLNRPVHYLSLQKTLALEIANPFVKPHLKYYPEISAGQPVSRLSQSRKWLKELGPNTRAPMVRDGGRDFYLHELVQLKSSLIVVPDFFCELDGEMYALCQTPDIQICNETGQLMFMITKNPPSDSPKLARIAVAEFGVDYPSMTVDGGGLMSDLCGNRMYELGTEREVIGPIFNRWRLKAAGRAIRHMPICLYADDTSGNSSKKWNKHISYYFTLAGLPPKLTNQHFNCHFLSTSNSAGAMELAEGIVDELITLTEQGCVAYDSGLGEEVLITSSLLCFLADSPMHAEITSTVMPGNSRNPCCACDLSVILRTDILAEQIKNGPRSWMGVIANCYLLWDISKQPRTKTRVGILGGDLGVKDAVNNEIMIFKYTILAKGDSATPANQAFIRRIAELDQNDQTRLFNPFFRLPDFDGCTDTPVEVLHVFLLGVVKYMVRDVMGRANPVQLGDVEGWYRSFSTKSLNIPSLSPNYMAKHSSNFVGKEFKVVLQSAPFVLFELFDDDERLSWSALCELAPLVFQTRIEYMDLYLADLRFHIQKFLYYIIRTTAHKSFCHREVRKLQWRATERFHTLKSAKSWKRHRGNVCQLQGYQAPHLWRILRAPKAPKGLHNLCLRSSSALQKQLTSPEINGLQQEMCVSRGRVPLPTEHSTAPWGAEADSTAFAISSTRPAAISAGWHAIEFPSSPTEGCLCIDTVSGGKHTPFGWDVVSTINVQHNCHAGGCKVTSTGTVRVEREESEENNKTVTHKDTLHYLVNSLEIPGARGLRRWVDIPRGEEEVRQLIPMLQRGLAVWHNLGDDDGPEEEYFDAPLAERRE</sequence>
<keyword evidence="3" id="KW-1185">Reference proteome</keyword>
<reference evidence="3" key="2">
    <citation type="journal article" date="2011" name="Proc. Natl. Acad. Sci. U.S.A.">
        <title>Obligate biotrophy features unraveled by the genomic analysis of rust fungi.</title>
        <authorList>
            <person name="Duplessis S."/>
            <person name="Cuomo C.A."/>
            <person name="Lin Y.-C."/>
            <person name="Aerts A."/>
            <person name="Tisserant E."/>
            <person name="Veneault-Fourrey C."/>
            <person name="Joly D.L."/>
            <person name="Hacquard S."/>
            <person name="Amselem J."/>
            <person name="Cantarel B.L."/>
            <person name="Chiu R."/>
            <person name="Coutinho P.M."/>
            <person name="Feau N."/>
            <person name="Field M."/>
            <person name="Frey P."/>
            <person name="Gelhaye E."/>
            <person name="Goldberg J."/>
            <person name="Grabherr M.G."/>
            <person name="Kodira C.D."/>
            <person name="Kohler A."/>
            <person name="Kuees U."/>
            <person name="Lindquist E.A."/>
            <person name="Lucas S.M."/>
            <person name="Mago R."/>
            <person name="Mauceli E."/>
            <person name="Morin E."/>
            <person name="Murat C."/>
            <person name="Pangilinan J.L."/>
            <person name="Park R."/>
            <person name="Pearson M."/>
            <person name="Quesneville H."/>
            <person name="Rouhier N."/>
            <person name="Sakthikumar S."/>
            <person name="Salamov A.A."/>
            <person name="Schmutz J."/>
            <person name="Selles B."/>
            <person name="Shapiro H."/>
            <person name="Tanguay P."/>
            <person name="Tuskan G.A."/>
            <person name="Henrissat B."/>
            <person name="Van de Peer Y."/>
            <person name="Rouze P."/>
            <person name="Ellis J.G."/>
            <person name="Dodds P.N."/>
            <person name="Schein J.E."/>
            <person name="Zhong S."/>
            <person name="Hamelin R.C."/>
            <person name="Grigoriev I.V."/>
            <person name="Szabo L.J."/>
            <person name="Martin F."/>
        </authorList>
    </citation>
    <scope>NUCLEOTIDE SEQUENCE [LARGE SCALE GENOMIC DNA]</scope>
    <source>
        <strain evidence="3">CRL 75-36-700-3 / race SCCL</strain>
    </source>
</reference>
<proteinExistence type="predicted"/>
<dbReference type="HOGENOM" id="CLU_004591_1_1_1"/>
<organism evidence="2 3">
    <name type="scientific">Puccinia graminis f. sp. tritici (strain CRL 75-36-700-3 / race SCCL)</name>
    <name type="common">Black stem rust fungus</name>
    <dbReference type="NCBI Taxonomy" id="418459"/>
    <lineage>
        <taxon>Eukaryota</taxon>
        <taxon>Fungi</taxon>
        <taxon>Dikarya</taxon>
        <taxon>Basidiomycota</taxon>
        <taxon>Pucciniomycotina</taxon>
        <taxon>Pucciniomycetes</taxon>
        <taxon>Pucciniales</taxon>
        <taxon>Pucciniaceae</taxon>
        <taxon>Puccinia</taxon>
    </lineage>
</organism>
<dbReference type="PANTHER" id="PTHR31912:SF34">
    <property type="entry name" value="NOTOCHORD-RELATED PROTEIN"/>
    <property type="match status" value="1"/>
</dbReference>
<gene>
    <name evidence="2" type="ORF">PGTG_19865</name>
</gene>
<dbReference type="EMBL" id="DS178411">
    <property type="protein sequence ID" value="EFP93830.2"/>
    <property type="molecule type" value="Genomic_DNA"/>
</dbReference>
<evidence type="ECO:0000256" key="1">
    <source>
        <dbReference type="SAM" id="MobiDB-lite"/>
    </source>
</evidence>
<reference key="1">
    <citation type="submission" date="2007-01" db="EMBL/GenBank/DDBJ databases">
        <title>The Genome Sequence of Puccinia graminis f. sp. tritici Strain CRL 75-36-700-3.</title>
        <authorList>
            <consortium name="The Broad Institute Genome Sequencing Platform"/>
            <person name="Birren B."/>
            <person name="Lander E."/>
            <person name="Galagan J."/>
            <person name="Nusbaum C."/>
            <person name="Devon K."/>
            <person name="Cuomo C."/>
            <person name="Jaffe D."/>
            <person name="Butler J."/>
            <person name="Alvarez P."/>
            <person name="Gnerre S."/>
            <person name="Grabherr M."/>
            <person name="Mauceli E."/>
            <person name="Brockman W."/>
            <person name="Young S."/>
            <person name="LaButti K."/>
            <person name="Sykes S."/>
            <person name="DeCaprio D."/>
            <person name="Crawford M."/>
            <person name="Koehrsen M."/>
            <person name="Engels R."/>
            <person name="Montgomery P."/>
            <person name="Pearson M."/>
            <person name="Howarth C."/>
            <person name="Larson L."/>
            <person name="White J."/>
            <person name="Zeng Q."/>
            <person name="Kodira C."/>
            <person name="Yandava C."/>
            <person name="Alvarado L."/>
            <person name="O'Leary S."/>
            <person name="Szabo L."/>
            <person name="Dean R."/>
            <person name="Schein J."/>
        </authorList>
    </citation>
    <scope>NUCLEOTIDE SEQUENCE</scope>
    <source>
        <strain>CRL 75-36-700-3</strain>
    </source>
</reference>
<accession>E3LBA5</accession>
<evidence type="ECO:0000313" key="2">
    <source>
        <dbReference type="EMBL" id="EFP93830.2"/>
    </source>
</evidence>
<feature type="region of interest" description="Disordered" evidence="1">
    <location>
        <begin position="85"/>
        <end position="106"/>
    </location>
</feature>
<evidence type="ECO:0000313" key="3">
    <source>
        <dbReference type="Proteomes" id="UP000008783"/>
    </source>
</evidence>
<feature type="compositionally biased region" description="Low complexity" evidence="1">
    <location>
        <begin position="86"/>
        <end position="99"/>
    </location>
</feature>
<dbReference type="RefSeq" id="XP_003338249.2">
    <property type="nucleotide sequence ID" value="XM_003338201.2"/>
</dbReference>
<dbReference type="VEuPathDB" id="FungiDB:PGTG_19865"/>